<dbReference type="EMBL" id="GGEC01017657">
    <property type="protein sequence ID" value="MBW98140.1"/>
    <property type="molecule type" value="Transcribed_RNA"/>
</dbReference>
<feature type="repeat" description="PPR" evidence="2">
    <location>
        <begin position="492"/>
        <end position="526"/>
    </location>
</feature>
<evidence type="ECO:0000256" key="2">
    <source>
        <dbReference type="PROSITE-ProRule" id="PRU00708"/>
    </source>
</evidence>
<reference evidence="4" key="1">
    <citation type="submission" date="2018-02" db="EMBL/GenBank/DDBJ databases">
        <title>Rhizophora mucronata_Transcriptome.</title>
        <authorList>
            <person name="Meera S.P."/>
            <person name="Sreeshan A."/>
            <person name="Augustine A."/>
        </authorList>
    </citation>
    <scope>NUCLEOTIDE SEQUENCE</scope>
    <source>
        <tissue evidence="4">Leaf</tissue>
    </source>
</reference>
<dbReference type="Pfam" id="PF13041">
    <property type="entry name" value="PPR_2"/>
    <property type="match status" value="1"/>
</dbReference>
<dbReference type="GO" id="GO:0009658">
    <property type="term" value="P:chloroplast organization"/>
    <property type="evidence" value="ECO:0007669"/>
    <property type="project" value="InterPro"/>
</dbReference>
<dbReference type="GO" id="GO:0009507">
    <property type="term" value="C:chloroplast"/>
    <property type="evidence" value="ECO:0007669"/>
    <property type="project" value="TreeGrafter"/>
</dbReference>
<dbReference type="InterPro" id="IPR011990">
    <property type="entry name" value="TPR-like_helical_dom_sf"/>
</dbReference>
<feature type="repeat" description="PPR" evidence="2">
    <location>
        <begin position="712"/>
        <end position="746"/>
    </location>
</feature>
<dbReference type="NCBIfam" id="TIGR00756">
    <property type="entry name" value="PPR"/>
    <property type="match status" value="4"/>
</dbReference>
<evidence type="ECO:0000256" key="3">
    <source>
        <dbReference type="SAM" id="MobiDB-lite"/>
    </source>
</evidence>
<dbReference type="Pfam" id="PF01535">
    <property type="entry name" value="PPR"/>
    <property type="match status" value="3"/>
</dbReference>
<dbReference type="InterPro" id="IPR002885">
    <property type="entry name" value="PPR_rpt"/>
</dbReference>
<name>A0A2P2JXF7_RHIMU</name>
<proteinExistence type="predicted"/>
<feature type="region of interest" description="Disordered" evidence="3">
    <location>
        <begin position="91"/>
        <end position="146"/>
    </location>
</feature>
<dbReference type="FunFam" id="1.25.40.10:FF:001393">
    <property type="entry name" value="Pentatricopeptide repeat-containing protein chloroplastic"/>
    <property type="match status" value="1"/>
</dbReference>
<organism evidence="4">
    <name type="scientific">Rhizophora mucronata</name>
    <name type="common">Asiatic mangrove</name>
    <dbReference type="NCBI Taxonomy" id="61149"/>
    <lineage>
        <taxon>Eukaryota</taxon>
        <taxon>Viridiplantae</taxon>
        <taxon>Streptophyta</taxon>
        <taxon>Embryophyta</taxon>
        <taxon>Tracheophyta</taxon>
        <taxon>Spermatophyta</taxon>
        <taxon>Magnoliopsida</taxon>
        <taxon>eudicotyledons</taxon>
        <taxon>Gunneridae</taxon>
        <taxon>Pentapetalae</taxon>
        <taxon>rosids</taxon>
        <taxon>fabids</taxon>
        <taxon>Malpighiales</taxon>
        <taxon>Rhizophoraceae</taxon>
        <taxon>Rhizophora</taxon>
    </lineage>
</organism>
<evidence type="ECO:0000256" key="1">
    <source>
        <dbReference type="ARBA" id="ARBA00022737"/>
    </source>
</evidence>
<feature type="repeat" description="PPR" evidence="2">
    <location>
        <begin position="665"/>
        <end position="699"/>
    </location>
</feature>
<dbReference type="AlphaFoldDB" id="A0A2P2JXF7"/>
<dbReference type="InterPro" id="IPR044645">
    <property type="entry name" value="DG1/EMB2279-like"/>
</dbReference>
<keyword evidence="1" id="KW-0677">Repeat</keyword>
<dbReference type="PANTHER" id="PTHR46935">
    <property type="entry name" value="OS01G0674700 PROTEIN"/>
    <property type="match status" value="1"/>
</dbReference>
<dbReference type="Gene3D" id="1.25.40.10">
    <property type="entry name" value="Tetratricopeptide repeat domain"/>
    <property type="match status" value="3"/>
</dbReference>
<dbReference type="Pfam" id="PF13812">
    <property type="entry name" value="PPR_3"/>
    <property type="match status" value="1"/>
</dbReference>
<dbReference type="PANTHER" id="PTHR46935:SF1">
    <property type="entry name" value="OS01G0674700 PROTEIN"/>
    <property type="match status" value="1"/>
</dbReference>
<feature type="compositionally biased region" description="Basic and acidic residues" evidence="3">
    <location>
        <begin position="91"/>
        <end position="105"/>
    </location>
</feature>
<accession>A0A2P2JXF7</accession>
<feature type="repeat" description="PPR" evidence="2">
    <location>
        <begin position="561"/>
        <end position="595"/>
    </location>
</feature>
<dbReference type="FunFam" id="1.25.40.10:FF:000363">
    <property type="entry name" value="Pentatricopeptide repeat-containing protein"/>
    <property type="match status" value="1"/>
</dbReference>
<sequence>MNGHMGISCFERNGSFACIYGSECYSSRVILSSWRPVHLYVKSGKKIRTCGLRIKALEKEENGSSNRLVFEKEFEFKPSFVEYLKAMESVKTGREKKQGNSRESDTDTPPSLGMDRRGKNSRSYKGFEETKLIENDESVENGDGVVGDEHKYRKKGMQEFNGRLTSQERSVLASRRHKQGGAIRSAWWPNNQTRNKNSELQHLNLGKETRKARDILVESNDNQCLRSTDRVKTKFARDKNSSELLDGNRMIIKEDDIAKGGNKLIDRLVSNYIQDNEKFDKEMIQRKVLVKESNHIGLEKGDDGALEMERAAFKHLHEAHDVIGKLRVPRAEMEERIQMLAQCLNGADIDMPEWLFSKMIRSAKIKYTDHSILRIIQILGKLGNWRRVLQVIEWLQMRERFKSHNLRKIYTTALDVLGKARRPVEALNVFRTMQEQMASYPDLVAYHCIAVTLGQAGYMKELFDVIDTMRSPPKKKFKTGVLGKWDPRLEPDIVVYNAVLNACVRRQQWEGAFWVLQQLKQKGQPPSTATYGLIMEVMFVCGKYNLVHEFFRKMQKSSIPNALAYKVIVNTFWREGKIEEAVLAVQEMERRGIVGSAALYYDLARCLCSAGRCQEALAQMKKICKVATKPLVITYTGLIQACLDSGSIQNAAYIFDQMKHFCSPNLVTCNIMLKAFLKHGLFEEARGLFHKMAEDSNHIISKSDYKVRVLPDIYSFNTMLEACVEAGRWDDFEYVYKRMLGHGYHFNTKRHLRMILGASRAGKKQLLETTWQHLARAKRNPPPSLIKERFCVMLDKDDHDSALACITGNPVEELQAFSKSAWLNLFQENAQRFQKDTLTRLVNKARLIAAGNNADSVLQNMLCSGCEFLRTCSF</sequence>
<dbReference type="PROSITE" id="PS51375">
    <property type="entry name" value="PPR"/>
    <property type="match status" value="4"/>
</dbReference>
<dbReference type="SUPFAM" id="SSF48452">
    <property type="entry name" value="TPR-like"/>
    <property type="match status" value="1"/>
</dbReference>
<feature type="compositionally biased region" description="Basic and acidic residues" evidence="3">
    <location>
        <begin position="125"/>
        <end position="134"/>
    </location>
</feature>
<evidence type="ECO:0000313" key="4">
    <source>
        <dbReference type="EMBL" id="MBW98140.1"/>
    </source>
</evidence>
<protein>
    <submittedName>
        <fullName evidence="4">Pentatricopeptide repeat-containing protein At1g30610ic</fullName>
    </submittedName>
</protein>